<dbReference type="InterPro" id="IPR019363">
    <property type="entry name" value="LDAH"/>
</dbReference>
<dbReference type="AlphaFoldDB" id="A0AA38RB70"/>
<comment type="subcellular location">
    <subcellularLocation>
        <location evidence="1">Lipid droplet</location>
    </subcellularLocation>
</comment>
<dbReference type="SUPFAM" id="SSF53474">
    <property type="entry name" value="alpha/beta-Hydrolases"/>
    <property type="match status" value="1"/>
</dbReference>
<dbReference type="Gene3D" id="3.40.50.1820">
    <property type="entry name" value="alpha/beta hydrolase"/>
    <property type="match status" value="1"/>
</dbReference>
<dbReference type="GO" id="GO:0019915">
    <property type="term" value="P:lipid storage"/>
    <property type="evidence" value="ECO:0007669"/>
    <property type="project" value="InterPro"/>
</dbReference>
<dbReference type="InterPro" id="IPR029058">
    <property type="entry name" value="AB_hydrolase_fold"/>
</dbReference>
<sequence length="342" mass="39988">MPRSLSYPPKPVGEEGRNVRGRQCLVYLITGNPGLVDYYEPFLSTLRRLLDETEERSPVSFHLFGRNLAGFEDDDHEPFTDNCPPHDLEFQVQHVFSHLMAMKIENGPRKGAYFDEVILIGHSVGSYISLEIFHRHFQKPDLAPHLNLRAGILLFATIAHLAKSPRGIYLERMRLSPFFDRYMHRFARAFLWLWPGWAMRWYLASVMGMPPHAVATTARFLTSRDAVWQALHLGKDEMRVIADDRWAEELWEVTDEAVAHRHEVPKFFILFGKEDYWVSNSHRDEFIKQREEHRRREGPAHKKDRTRIVVDEGNLPHDFCINYSEVVAEKVKVFIDEIAKNP</sequence>
<accession>A0AA38RB70</accession>
<evidence type="ECO:0000256" key="2">
    <source>
        <dbReference type="ARBA" id="ARBA00008300"/>
    </source>
</evidence>
<dbReference type="GO" id="GO:0005811">
    <property type="term" value="C:lipid droplet"/>
    <property type="evidence" value="ECO:0007669"/>
    <property type="project" value="UniProtKB-SubCell"/>
</dbReference>
<dbReference type="Proteomes" id="UP001174694">
    <property type="component" value="Unassembled WGS sequence"/>
</dbReference>
<keyword evidence="4 5" id="KW-0378">Hydrolase</keyword>
<proteinExistence type="inferred from homology"/>
<comment type="caution">
    <text evidence="5">The sequence shown here is derived from an EMBL/GenBank/DDBJ whole genome shotgun (WGS) entry which is preliminary data.</text>
</comment>
<keyword evidence="6" id="KW-1185">Reference proteome</keyword>
<dbReference type="EMBL" id="JANBVO010000042">
    <property type="protein sequence ID" value="KAJ9134589.1"/>
    <property type="molecule type" value="Genomic_DNA"/>
</dbReference>
<evidence type="ECO:0000256" key="1">
    <source>
        <dbReference type="ARBA" id="ARBA00004502"/>
    </source>
</evidence>
<name>A0AA38RB70_9PEZI</name>
<dbReference type="Pfam" id="PF10230">
    <property type="entry name" value="LIDHydrolase"/>
    <property type="match status" value="1"/>
</dbReference>
<dbReference type="GO" id="GO:0016298">
    <property type="term" value="F:lipase activity"/>
    <property type="evidence" value="ECO:0007669"/>
    <property type="project" value="InterPro"/>
</dbReference>
<gene>
    <name evidence="5" type="ORF">NKR23_g10052</name>
</gene>
<keyword evidence="3" id="KW-0551">Lipid droplet</keyword>
<dbReference type="PANTHER" id="PTHR13390">
    <property type="entry name" value="LIPASE"/>
    <property type="match status" value="1"/>
</dbReference>
<reference evidence="5" key="1">
    <citation type="submission" date="2022-07" db="EMBL/GenBank/DDBJ databases">
        <title>Fungi with potential for degradation of polypropylene.</title>
        <authorList>
            <person name="Gostincar C."/>
        </authorList>
    </citation>
    <scope>NUCLEOTIDE SEQUENCE</scope>
    <source>
        <strain evidence="5">EXF-13308</strain>
    </source>
</reference>
<protein>
    <submittedName>
        <fullName evidence="5">Lipid droplet-associated hydrolase</fullName>
    </submittedName>
</protein>
<evidence type="ECO:0000313" key="6">
    <source>
        <dbReference type="Proteomes" id="UP001174694"/>
    </source>
</evidence>
<evidence type="ECO:0000256" key="4">
    <source>
        <dbReference type="ARBA" id="ARBA00022801"/>
    </source>
</evidence>
<evidence type="ECO:0000313" key="5">
    <source>
        <dbReference type="EMBL" id="KAJ9134589.1"/>
    </source>
</evidence>
<comment type="similarity">
    <text evidence="2">Belongs to the AB hydrolase superfamily. LDAH family.</text>
</comment>
<organism evidence="5 6">
    <name type="scientific">Pleurostoma richardsiae</name>
    <dbReference type="NCBI Taxonomy" id="41990"/>
    <lineage>
        <taxon>Eukaryota</taxon>
        <taxon>Fungi</taxon>
        <taxon>Dikarya</taxon>
        <taxon>Ascomycota</taxon>
        <taxon>Pezizomycotina</taxon>
        <taxon>Sordariomycetes</taxon>
        <taxon>Sordariomycetidae</taxon>
        <taxon>Calosphaeriales</taxon>
        <taxon>Pleurostomataceae</taxon>
        <taxon>Pleurostoma</taxon>
    </lineage>
</organism>
<evidence type="ECO:0000256" key="3">
    <source>
        <dbReference type="ARBA" id="ARBA00022677"/>
    </source>
</evidence>
<dbReference type="PANTHER" id="PTHR13390:SF0">
    <property type="entry name" value="LIPID DROPLET-ASSOCIATED HYDROLASE"/>
    <property type="match status" value="1"/>
</dbReference>